<dbReference type="EMBL" id="BMAO01037127">
    <property type="protein sequence ID" value="GFR15483.1"/>
    <property type="molecule type" value="Genomic_DNA"/>
</dbReference>
<evidence type="ECO:0000313" key="1">
    <source>
        <dbReference type="EMBL" id="GFR15483.1"/>
    </source>
</evidence>
<evidence type="ECO:0000313" key="2">
    <source>
        <dbReference type="Proteomes" id="UP000887116"/>
    </source>
</evidence>
<dbReference type="OrthoDB" id="6432546at2759"/>
<sequence length="77" mass="8514">MHLIKPISIQFPAKCSYGTAERRMLPLIPSSASTVYKMQGCMVDHAVVYLGSRLFAAGQAYTALSSGRFIDYPNKRT</sequence>
<dbReference type="Proteomes" id="UP000887116">
    <property type="component" value="Unassembled WGS sequence"/>
</dbReference>
<dbReference type="SUPFAM" id="SSF52540">
    <property type="entry name" value="P-loop containing nucleoside triphosphate hydrolases"/>
    <property type="match status" value="1"/>
</dbReference>
<comment type="caution">
    <text evidence="1">The sequence shown here is derived from an EMBL/GenBank/DDBJ whole genome shotgun (WGS) entry which is preliminary data.</text>
</comment>
<name>A0A8X6H3H1_TRICU</name>
<organism evidence="1 2">
    <name type="scientific">Trichonephila clavata</name>
    <name type="common">Joro spider</name>
    <name type="synonym">Nephila clavata</name>
    <dbReference type="NCBI Taxonomy" id="2740835"/>
    <lineage>
        <taxon>Eukaryota</taxon>
        <taxon>Metazoa</taxon>
        <taxon>Ecdysozoa</taxon>
        <taxon>Arthropoda</taxon>
        <taxon>Chelicerata</taxon>
        <taxon>Arachnida</taxon>
        <taxon>Araneae</taxon>
        <taxon>Araneomorphae</taxon>
        <taxon>Entelegynae</taxon>
        <taxon>Araneoidea</taxon>
        <taxon>Nephilidae</taxon>
        <taxon>Trichonephila</taxon>
    </lineage>
</organism>
<proteinExistence type="predicted"/>
<gene>
    <name evidence="1" type="primary">EVAR_69193_1</name>
    <name evidence="1" type="ORF">TNCT_306121</name>
</gene>
<keyword evidence="2" id="KW-1185">Reference proteome</keyword>
<dbReference type="AlphaFoldDB" id="A0A8X6H3H1"/>
<protein>
    <submittedName>
        <fullName evidence="1">Uncharacterized protein</fullName>
    </submittedName>
</protein>
<accession>A0A8X6H3H1</accession>
<dbReference type="InterPro" id="IPR027417">
    <property type="entry name" value="P-loop_NTPase"/>
</dbReference>
<reference evidence="1" key="1">
    <citation type="submission" date="2020-07" db="EMBL/GenBank/DDBJ databases">
        <title>Multicomponent nature underlies the extraordinary mechanical properties of spider dragline silk.</title>
        <authorList>
            <person name="Kono N."/>
            <person name="Nakamura H."/>
            <person name="Mori M."/>
            <person name="Yoshida Y."/>
            <person name="Ohtoshi R."/>
            <person name="Malay A.D."/>
            <person name="Moran D.A.P."/>
            <person name="Tomita M."/>
            <person name="Numata K."/>
            <person name="Arakawa K."/>
        </authorList>
    </citation>
    <scope>NUCLEOTIDE SEQUENCE</scope>
</reference>